<dbReference type="PANTHER" id="PTHR12473:SF8">
    <property type="entry name" value="UBIQUITIN CARBOXYL-TERMINAL HYDROLASE MINDY-4-RELATED"/>
    <property type="match status" value="1"/>
</dbReference>
<dbReference type="AlphaFoldDB" id="G1LJI9"/>
<dbReference type="GO" id="GO:0071108">
    <property type="term" value="P:protein K48-linked deubiquitination"/>
    <property type="evidence" value="ECO:0007669"/>
    <property type="project" value="InterPro"/>
</dbReference>
<evidence type="ECO:0000256" key="4">
    <source>
        <dbReference type="ARBA" id="ARBA00022786"/>
    </source>
</evidence>
<comment type="function">
    <text evidence="8">Hydrolase that can remove 'Lys-48'-linked conjugated ubiquitin from proteins.</text>
</comment>
<dbReference type="Ensembl" id="ENSAMET00000007396.2">
    <property type="protein sequence ID" value="ENSAMEP00000007094.2"/>
    <property type="gene ID" value="ENSAMEG00000006726.2"/>
</dbReference>
<feature type="compositionally biased region" description="Basic and acidic residues" evidence="9">
    <location>
        <begin position="180"/>
        <end position="202"/>
    </location>
</feature>
<dbReference type="RefSeq" id="XP_034525833.1">
    <property type="nucleotide sequence ID" value="XM_034669942.1"/>
</dbReference>
<evidence type="ECO:0000313" key="11">
    <source>
        <dbReference type="Ensembl" id="ENSAMEP00000007094.2"/>
    </source>
</evidence>
<reference evidence="11 12" key="1">
    <citation type="journal article" date="2010" name="Nature">
        <title>The sequence and de novo assembly of the giant panda genome.</title>
        <authorList>
            <person name="Li R."/>
            <person name="Fan W."/>
            <person name="Tian G."/>
            <person name="Zhu H."/>
            <person name="He L."/>
            <person name="Cai J."/>
            <person name="Huang Q."/>
            <person name="Cai Q."/>
            <person name="Li B."/>
            <person name="Bai Y."/>
            <person name="Zhang Z."/>
            <person name="Zhang Y."/>
            <person name="Wang W."/>
            <person name="Li J."/>
            <person name="Wei F."/>
            <person name="Li H."/>
            <person name="Jian M."/>
            <person name="Li J."/>
            <person name="Zhang Z."/>
            <person name="Nielsen R."/>
            <person name="Li D."/>
            <person name="Gu W."/>
            <person name="Yang Z."/>
            <person name="Xuan Z."/>
            <person name="Ryder O.A."/>
            <person name="Leung F.C."/>
            <person name="Zhou Y."/>
            <person name="Cao J."/>
            <person name="Sun X."/>
            <person name="Fu Y."/>
            <person name="Fang X."/>
            <person name="Guo X."/>
            <person name="Wang B."/>
            <person name="Hou R."/>
            <person name="Shen F."/>
            <person name="Mu B."/>
            <person name="Ni P."/>
            <person name="Lin R."/>
            <person name="Qian W."/>
            <person name="Wang G."/>
            <person name="Yu C."/>
            <person name="Nie W."/>
            <person name="Wang J."/>
            <person name="Wu Z."/>
            <person name="Liang H."/>
            <person name="Min J."/>
            <person name="Wu Q."/>
            <person name="Cheng S."/>
            <person name="Ruan J."/>
            <person name="Wang M."/>
            <person name="Shi Z."/>
            <person name="Wen M."/>
            <person name="Liu B."/>
            <person name="Ren X."/>
            <person name="Zheng H."/>
            <person name="Dong D."/>
            <person name="Cook K."/>
            <person name="Shan G."/>
            <person name="Zhang H."/>
            <person name="Kosiol C."/>
            <person name="Xie X."/>
            <person name="Lu Z."/>
            <person name="Zheng H."/>
            <person name="Li Y."/>
            <person name="Steiner C.C."/>
            <person name="Lam T.T."/>
            <person name="Lin S."/>
            <person name="Zhang Q."/>
            <person name="Li G."/>
            <person name="Tian J."/>
            <person name="Gong T."/>
            <person name="Liu H."/>
            <person name="Zhang D."/>
            <person name="Fang L."/>
            <person name="Ye C."/>
            <person name="Zhang J."/>
            <person name="Hu W."/>
            <person name="Xu A."/>
            <person name="Ren Y."/>
            <person name="Zhang G."/>
            <person name="Bruford M.W."/>
            <person name="Li Q."/>
            <person name="Ma L."/>
            <person name="Guo Y."/>
            <person name="An N."/>
            <person name="Hu Y."/>
            <person name="Zheng Y."/>
            <person name="Shi Y."/>
            <person name="Li Z."/>
            <person name="Liu Q."/>
            <person name="Chen Y."/>
            <person name="Zhao J."/>
            <person name="Qu N."/>
            <person name="Zhao S."/>
            <person name="Tian F."/>
            <person name="Wang X."/>
            <person name="Wang H."/>
            <person name="Xu L."/>
            <person name="Liu X."/>
            <person name="Vinar T."/>
            <person name="Wang Y."/>
            <person name="Lam T.W."/>
            <person name="Yiu S.M."/>
            <person name="Liu S."/>
            <person name="Zhang H."/>
            <person name="Li D."/>
            <person name="Huang Y."/>
            <person name="Wang X."/>
            <person name="Yang G."/>
            <person name="Jiang Z."/>
            <person name="Wang J."/>
            <person name="Qin N."/>
            <person name="Li L."/>
            <person name="Li J."/>
            <person name="Bolund L."/>
            <person name="Kristiansen K."/>
            <person name="Wong G.K."/>
            <person name="Olson M."/>
            <person name="Zhang X."/>
            <person name="Li S."/>
            <person name="Yang H."/>
            <person name="Wang J."/>
            <person name="Wang J."/>
        </authorList>
    </citation>
    <scope>NUCLEOTIDE SEQUENCE [LARGE SCALE GENOMIC DNA]</scope>
</reference>
<evidence type="ECO:0000256" key="5">
    <source>
        <dbReference type="ARBA" id="ARBA00022801"/>
    </source>
</evidence>
<proteinExistence type="inferred from homology"/>
<reference evidence="11" key="3">
    <citation type="submission" date="2025-09" db="UniProtKB">
        <authorList>
            <consortium name="Ensembl"/>
        </authorList>
    </citation>
    <scope>IDENTIFICATION</scope>
</reference>
<evidence type="ECO:0000256" key="6">
    <source>
        <dbReference type="ARBA" id="ARBA00022807"/>
    </source>
</evidence>
<dbReference type="CTD" id="84182"/>
<keyword evidence="3 8" id="KW-0645">Protease</keyword>
<dbReference type="Pfam" id="PF13898">
    <property type="entry name" value="MINDY-3_4_CD"/>
    <property type="match status" value="1"/>
</dbReference>
<keyword evidence="6 8" id="KW-0788">Thiol protease</keyword>
<evidence type="ECO:0000256" key="8">
    <source>
        <dbReference type="RuleBase" id="RU367088"/>
    </source>
</evidence>
<gene>
    <name evidence="11" type="primary">MINDY4</name>
</gene>
<dbReference type="GO" id="GO:1990380">
    <property type="term" value="F:K48-linked deubiquitinase activity"/>
    <property type="evidence" value="ECO:0007669"/>
    <property type="project" value="UniProtKB-UniRule"/>
</dbReference>
<comment type="catalytic activity">
    <reaction evidence="1 8">
        <text>Thiol-dependent hydrolysis of ester, thioester, amide, peptide and isopeptide bonds formed by the C-terminal Gly of ubiquitin (a 76-residue protein attached to proteins as an intracellular targeting signal).</text>
        <dbReference type="EC" id="3.4.19.12"/>
    </reaction>
</comment>
<sequence length="698" mass="77381">MDSLFVEEVAASLVREFLSRKGLKKTCVTMDQERPRSDLSINSRNNLRKVLHLEFLYKENKAKKNPLKTNLELITRYFLDHFGNTTNNFTQETPIPALSIPKKNNKLPSRCSETTLVNIYDLVDDDAGWRTSLSETSKARHDNLDGDLLGNFVSSKRPPHKSKPTQAIPGESPTVAPAWEKMDKLQSSEPSLDTKRMGEKIRPKSGLIVRGMMAGPIASSPQDSLRKRSLRRSPALSSTTQAPEEESQKVPELSAHAPACPMAQEGLASGTGSISRSPLGPLGELTSEKRRTMPSSPPHLSGKGLLQRRGSRWRDLAEDSLAVDGGPEADGTPLKFSLPGGNARLTQERLERTFTRPESQPLALRKNQLPTPSKADGELGVLQLEDVDDDLIREEVILSPVPSMLKLQIVSKPIDFSVAKDIKALLFGSSFCCFNEEWKLQSFSFNDKASLKYGFVQHKGGPCGVLAAVQGCVLQKLLFEGDSKADCVRQLQPSNARRTHCLTLAIADIIWRAGGRERAVVTLVRQDFDVPTSHLIGAHGYCTQELVNLLLTGKAVSNVFNDVVELDSGNGNITLLKGIAARSDIGFLSLFEHYNVCQVGCFLKTPRFPVWVVCSESHFSVLFGLQPELLRDWRAERLFDLYYYDGLANQQEQIRLSIDTTQTIPEDKDNDLVPPLELCIRTRWKGASVNWNGSDPIL</sequence>
<dbReference type="HOGENOM" id="CLU_011769_0_0_1"/>
<dbReference type="GO" id="GO:0004843">
    <property type="term" value="F:cysteine-type deubiquitinase activity"/>
    <property type="evidence" value="ECO:0007669"/>
    <property type="project" value="UniProtKB-UniRule"/>
</dbReference>
<dbReference type="GeneTree" id="ENSGT00940000159600"/>
<dbReference type="PANTHER" id="PTHR12473">
    <property type="entry name" value="UBIQUITIN CARBOXYL-TERMINAL HYDROLASE MINDY-4-RELATED"/>
    <property type="match status" value="1"/>
</dbReference>
<keyword evidence="12" id="KW-1185">Reference proteome</keyword>
<accession>G1LJI9</accession>
<dbReference type="GeneID" id="100476717"/>
<comment type="similarity">
    <text evidence="2 8">Belongs to the MINDY deubiquitinase family. FAM188 subfamily.</text>
</comment>
<feature type="domain" description="Deubiquitinating enzyme MINDY-3/4 conserved" evidence="10">
    <location>
        <begin position="423"/>
        <end position="693"/>
    </location>
</feature>
<dbReference type="EC" id="3.4.19.12" evidence="8"/>
<evidence type="ECO:0000313" key="12">
    <source>
        <dbReference type="Proteomes" id="UP000008912"/>
    </source>
</evidence>
<dbReference type="SMART" id="SM01174">
    <property type="entry name" value="DUF4205"/>
    <property type="match status" value="1"/>
</dbReference>
<evidence type="ECO:0000256" key="3">
    <source>
        <dbReference type="ARBA" id="ARBA00022670"/>
    </source>
</evidence>
<keyword evidence="4 8" id="KW-0833">Ubl conjugation pathway</keyword>
<dbReference type="InterPro" id="IPR025257">
    <property type="entry name" value="MINDY-3/4_CD"/>
</dbReference>
<keyword evidence="5 8" id="KW-0378">Hydrolase</keyword>
<organism evidence="11 12">
    <name type="scientific">Ailuropoda melanoleuca</name>
    <name type="common">Giant panda</name>
    <dbReference type="NCBI Taxonomy" id="9646"/>
    <lineage>
        <taxon>Eukaryota</taxon>
        <taxon>Metazoa</taxon>
        <taxon>Chordata</taxon>
        <taxon>Craniata</taxon>
        <taxon>Vertebrata</taxon>
        <taxon>Euteleostomi</taxon>
        <taxon>Mammalia</taxon>
        <taxon>Eutheria</taxon>
        <taxon>Laurasiatheria</taxon>
        <taxon>Carnivora</taxon>
        <taxon>Caniformia</taxon>
        <taxon>Ursidae</taxon>
        <taxon>Ailuropoda</taxon>
    </lineage>
</organism>
<evidence type="ECO:0000256" key="9">
    <source>
        <dbReference type="SAM" id="MobiDB-lite"/>
    </source>
</evidence>
<protein>
    <recommendedName>
        <fullName evidence="8">Ubiquitin carboxyl-terminal hydrolase MINDY</fullName>
        <ecNumber evidence="8">3.4.19.12</ecNumber>
    </recommendedName>
</protein>
<feature type="region of interest" description="Disordered" evidence="9">
    <location>
        <begin position="355"/>
        <end position="375"/>
    </location>
</feature>
<dbReference type="Pfam" id="PF26038">
    <property type="entry name" value="Dimer_MINDY4_N"/>
    <property type="match status" value="1"/>
</dbReference>
<evidence type="ECO:0000259" key="10">
    <source>
        <dbReference type="SMART" id="SM01174"/>
    </source>
</evidence>
<dbReference type="InterPro" id="IPR059022">
    <property type="entry name" value="MINDY4_N"/>
</dbReference>
<evidence type="ECO:0000256" key="7">
    <source>
        <dbReference type="ARBA" id="ARBA00037630"/>
    </source>
</evidence>
<evidence type="ECO:0000256" key="1">
    <source>
        <dbReference type="ARBA" id="ARBA00000707"/>
    </source>
</evidence>
<feature type="region of interest" description="Disordered" evidence="9">
    <location>
        <begin position="322"/>
        <end position="341"/>
    </location>
</feature>
<evidence type="ECO:0000256" key="2">
    <source>
        <dbReference type="ARBA" id="ARBA00011074"/>
    </source>
</evidence>
<feature type="region of interest" description="Disordered" evidence="9">
    <location>
        <begin position="151"/>
        <end position="309"/>
    </location>
</feature>
<name>G1LJI9_AILME</name>
<dbReference type="InterPro" id="IPR039785">
    <property type="entry name" value="MINY3/4"/>
</dbReference>
<comment type="function">
    <text evidence="7">Probable hydrolase that can remove 'Lys-48'-linked conjugated ubiquitin from proteins.</text>
</comment>
<reference evidence="11" key="2">
    <citation type="submission" date="2025-08" db="UniProtKB">
        <authorList>
            <consortium name="Ensembl"/>
        </authorList>
    </citation>
    <scope>IDENTIFICATION</scope>
</reference>
<dbReference type="Proteomes" id="UP000008912">
    <property type="component" value="Unassembled WGS sequence"/>
</dbReference>
<dbReference type="GO" id="GO:0006508">
    <property type="term" value="P:proteolysis"/>
    <property type="evidence" value="ECO:0007669"/>
    <property type="project" value="UniProtKB-KW"/>
</dbReference>